<feature type="compositionally biased region" description="Basic and acidic residues" evidence="7">
    <location>
        <begin position="372"/>
        <end position="397"/>
    </location>
</feature>
<comment type="caution">
    <text evidence="9">The sequence shown here is derived from an EMBL/GenBank/DDBJ whole genome shotgun (WGS) entry which is preliminary data.</text>
</comment>
<dbReference type="InterPro" id="IPR043198">
    <property type="entry name" value="Cyclin/Ssn8"/>
</dbReference>
<feature type="compositionally biased region" description="Low complexity" evidence="7">
    <location>
        <begin position="758"/>
        <end position="768"/>
    </location>
</feature>
<sequence>MSTKEKENRWIFTQEQLMNSPSIREGMTPEEELTRRRTAANTIHEMADRLNHESRARISQLCICAAMMHMHRFFCIHSFYKFDPNDIAAACLFLAGKSEECPRKLEHVVRVWWALKFPHSPNLDANHYHDAAQLMVTLENIILQSIAFDLTVDIPHPYVLTQMHTLARGNRRLSEIAYWFASDMLHMTNWGVRLPARTIACVCIQMACLWANFEVPAGSETWYLQLEPDMTHDKLLELTEEFSRIYKTYGKQLNINRYVARNSLREPQSQSSQQKRPALQPHPQATSLSSLPPPPPAPLLNPIIKTEIRNEATRKLDIHDYKQRSGATPNSSASSGAQLFMQRKNFMQPEISSSDSANKGPVDLPLPPAIANEKKAGKVDNEAERPKTRVDDQGRDLSKHRRSDKTPNSSSTLHRKRVHDRNMSSSSSAPALTFSQQCPPPAQLSHTVPSNIVTKPASQPQWHEGSSAAKKSRLSLVPPPIPPPASTMMSSAQRSSFSGATSVLSQTSQQQYRSHGISSEASHRSDSCSSESQSGTCSVSASSSATASSAYRSQRSSERGRSYRDQLPSSARSETGQEPQQQQSQQHFTGRLKLHRDQMSSSDQVGDQQIPQSFRSKTNREQPSSVSMDSADHPNVTRSKLYRDQNTCAAGESNADHQIASTRTKPLREPSSGSADATSTHLNASRVKSYREQGPNPSHTTHSGHMTSRPNQFHEQTAGNGQNVDYRTSGRSKSHREQSASSSASVGQLSVNGSYSLQPQHSNSSQSTSHHKKRAGHSQSPLSPQTWSSHHQQTSRQGMGSALCSPGNTDY</sequence>
<protein>
    <recommendedName>
        <fullName evidence="8">Cyclin-like domain-containing protein</fullName>
    </recommendedName>
</protein>
<evidence type="ECO:0000256" key="1">
    <source>
        <dbReference type="ARBA" id="ARBA00008638"/>
    </source>
</evidence>
<evidence type="ECO:0000313" key="10">
    <source>
        <dbReference type="Proteomes" id="UP001608902"/>
    </source>
</evidence>
<dbReference type="SMART" id="SM00385">
    <property type="entry name" value="CYCLIN"/>
    <property type="match status" value="1"/>
</dbReference>
<feature type="compositionally biased region" description="Polar residues" evidence="7">
    <location>
        <begin position="444"/>
        <end position="461"/>
    </location>
</feature>
<feature type="compositionally biased region" description="Basic and acidic residues" evidence="7">
    <location>
        <begin position="555"/>
        <end position="564"/>
    </location>
</feature>
<accession>A0ABD6EM50</accession>
<feature type="compositionally biased region" description="Polar residues" evidence="7">
    <location>
        <begin position="567"/>
        <end position="576"/>
    </location>
</feature>
<feature type="compositionally biased region" description="Low complexity" evidence="7">
    <location>
        <begin position="577"/>
        <end position="586"/>
    </location>
</feature>
<dbReference type="InterPro" id="IPR013763">
    <property type="entry name" value="Cyclin-like_dom"/>
</dbReference>
<name>A0ABD6EM50_9BILA</name>
<evidence type="ECO:0000259" key="8">
    <source>
        <dbReference type="SMART" id="SM00385"/>
    </source>
</evidence>
<proteinExistence type="inferred from homology"/>
<dbReference type="AlphaFoldDB" id="A0ABD6EM50"/>
<dbReference type="SUPFAM" id="SSF47954">
    <property type="entry name" value="Cyclin-like"/>
    <property type="match status" value="2"/>
</dbReference>
<feature type="compositionally biased region" description="Low complexity" evidence="7">
    <location>
        <begin position="527"/>
        <end position="554"/>
    </location>
</feature>
<keyword evidence="2" id="KW-0805">Transcription regulation</keyword>
<evidence type="ECO:0000256" key="3">
    <source>
        <dbReference type="ARBA" id="ARBA00023127"/>
    </source>
</evidence>
<feature type="compositionally biased region" description="Polar residues" evidence="7">
    <location>
        <begin position="695"/>
        <end position="731"/>
    </location>
</feature>
<comment type="function">
    <text evidence="5">Regulatory subunit of the cyclin-dependent kinase pair (CDK9/cyclin T) complex, also called positive transcription elongation factor B (P-TEFb), which is proposed to facilitate the transition from abortive to production elongation by phosphorylating the CTD (carboxy-terminal domain) of the large subunit of RNA polymerase II (RNAP II).</text>
</comment>
<evidence type="ECO:0000256" key="6">
    <source>
        <dbReference type="RuleBase" id="RU000383"/>
    </source>
</evidence>
<dbReference type="Gene3D" id="1.10.472.10">
    <property type="entry name" value="Cyclin-like"/>
    <property type="match status" value="2"/>
</dbReference>
<keyword evidence="3 6" id="KW-0195">Cyclin</keyword>
<evidence type="ECO:0000256" key="5">
    <source>
        <dbReference type="ARBA" id="ARBA00056850"/>
    </source>
</evidence>
<comment type="similarity">
    <text evidence="1">Belongs to the cyclin family. Cyclin C subfamily.</text>
</comment>
<evidence type="ECO:0000313" key="9">
    <source>
        <dbReference type="EMBL" id="MFH4978506.1"/>
    </source>
</evidence>
<feature type="compositionally biased region" description="Polar residues" evidence="7">
    <location>
        <begin position="487"/>
        <end position="517"/>
    </location>
</feature>
<feature type="compositionally biased region" description="Polar residues" evidence="7">
    <location>
        <begin position="599"/>
        <end position="628"/>
    </location>
</feature>
<feature type="region of interest" description="Disordered" evidence="7">
    <location>
        <begin position="649"/>
        <end position="811"/>
    </location>
</feature>
<feature type="compositionally biased region" description="Polar residues" evidence="7">
    <location>
        <begin position="777"/>
        <end position="798"/>
    </location>
</feature>
<keyword evidence="10" id="KW-1185">Reference proteome</keyword>
<organism evidence="9 10">
    <name type="scientific">Gnathostoma spinigerum</name>
    <dbReference type="NCBI Taxonomy" id="75299"/>
    <lineage>
        <taxon>Eukaryota</taxon>
        <taxon>Metazoa</taxon>
        <taxon>Ecdysozoa</taxon>
        <taxon>Nematoda</taxon>
        <taxon>Chromadorea</taxon>
        <taxon>Rhabditida</taxon>
        <taxon>Spirurina</taxon>
        <taxon>Gnathostomatomorpha</taxon>
        <taxon>Gnathostomatoidea</taxon>
        <taxon>Gnathostomatidae</taxon>
        <taxon>Gnathostoma</taxon>
    </lineage>
</organism>
<dbReference type="InterPro" id="IPR036915">
    <property type="entry name" value="Cyclin-like_sf"/>
</dbReference>
<dbReference type="EMBL" id="JBGFUD010003259">
    <property type="protein sequence ID" value="MFH4978506.1"/>
    <property type="molecule type" value="Genomic_DNA"/>
</dbReference>
<feature type="region of interest" description="Disordered" evidence="7">
    <location>
        <begin position="350"/>
        <end position="636"/>
    </location>
</feature>
<gene>
    <name evidence="9" type="ORF">AB6A40_005215</name>
</gene>
<dbReference type="Pfam" id="PF00134">
    <property type="entry name" value="Cyclin_N"/>
    <property type="match status" value="1"/>
</dbReference>
<feature type="compositionally biased region" description="Polar residues" evidence="7">
    <location>
        <begin position="265"/>
        <end position="275"/>
    </location>
</feature>
<feature type="domain" description="Cyclin-like" evidence="8">
    <location>
        <begin position="41"/>
        <end position="144"/>
    </location>
</feature>
<dbReference type="Proteomes" id="UP001608902">
    <property type="component" value="Unassembled WGS sequence"/>
</dbReference>
<evidence type="ECO:0000256" key="7">
    <source>
        <dbReference type="SAM" id="MobiDB-lite"/>
    </source>
</evidence>
<evidence type="ECO:0000256" key="2">
    <source>
        <dbReference type="ARBA" id="ARBA00023015"/>
    </source>
</evidence>
<feature type="compositionally biased region" description="Polar residues" evidence="7">
    <location>
        <begin position="746"/>
        <end position="757"/>
    </location>
</feature>
<feature type="region of interest" description="Disordered" evidence="7">
    <location>
        <begin position="264"/>
        <end position="301"/>
    </location>
</feature>
<keyword evidence="4" id="KW-0804">Transcription</keyword>
<feature type="compositionally biased region" description="Polar residues" evidence="7">
    <location>
        <begin position="671"/>
        <end position="683"/>
    </location>
</feature>
<dbReference type="Pfam" id="PF21797">
    <property type="entry name" value="CycT2-like_C"/>
    <property type="match status" value="1"/>
</dbReference>
<dbReference type="FunFam" id="1.10.472.10:FF:000181">
    <property type="entry name" value="Protein CBR-CIT-1.1"/>
    <property type="match status" value="1"/>
</dbReference>
<reference evidence="9 10" key="1">
    <citation type="submission" date="2024-08" db="EMBL/GenBank/DDBJ databases">
        <title>Gnathostoma spinigerum genome.</title>
        <authorList>
            <person name="Gonzalez-Bertolin B."/>
            <person name="Monzon S."/>
            <person name="Zaballos A."/>
            <person name="Jimenez P."/>
            <person name="Dekumyoy P."/>
            <person name="Varona S."/>
            <person name="Cuesta I."/>
            <person name="Sumanam S."/>
            <person name="Adisakwattana P."/>
            <person name="Gasser R.B."/>
            <person name="Hernandez-Gonzalez A."/>
            <person name="Young N.D."/>
            <person name="Perteguer M.J."/>
        </authorList>
    </citation>
    <scope>NUCLEOTIDE SEQUENCE [LARGE SCALE GENOMIC DNA]</scope>
    <source>
        <strain evidence="9">AL3</strain>
        <tissue evidence="9">Liver</tissue>
    </source>
</reference>
<dbReference type="InterPro" id="IPR006671">
    <property type="entry name" value="Cyclin_N"/>
</dbReference>
<evidence type="ECO:0000256" key="4">
    <source>
        <dbReference type="ARBA" id="ARBA00023163"/>
    </source>
</evidence>
<dbReference type="PANTHER" id="PTHR10026">
    <property type="entry name" value="CYCLIN"/>
    <property type="match status" value="1"/>
</dbReference>